<dbReference type="OrthoDB" id="2357318at2759"/>
<evidence type="ECO:0000313" key="2">
    <source>
        <dbReference type="Proteomes" id="UP000664521"/>
    </source>
</evidence>
<dbReference type="Pfam" id="PF26001">
    <property type="entry name" value="Pex8"/>
    <property type="match status" value="1"/>
</dbReference>
<comment type="caution">
    <text evidence="1">The sequence shown here is derived from an EMBL/GenBank/DDBJ whole genome shotgun (WGS) entry which is preliminary data.</text>
</comment>
<keyword evidence="2" id="KW-1185">Reference proteome</keyword>
<dbReference type="PANTHER" id="PTHR39214">
    <property type="entry name" value="MICROBODY (PEROXISOME) BIOGENESIS PROTEIN PEROXIN 8 (EUROFUNG)"/>
    <property type="match status" value="1"/>
</dbReference>
<dbReference type="AlphaFoldDB" id="A0A8H3FWJ6"/>
<dbReference type="InterPro" id="IPR055334">
    <property type="entry name" value="PEX8-like"/>
</dbReference>
<dbReference type="EMBL" id="CAJPDS010000055">
    <property type="protein sequence ID" value="CAF9930377.1"/>
    <property type="molecule type" value="Genomic_DNA"/>
</dbReference>
<evidence type="ECO:0000313" key="1">
    <source>
        <dbReference type="EMBL" id="CAF9930377.1"/>
    </source>
</evidence>
<dbReference type="PANTHER" id="PTHR39214:SF1">
    <property type="entry name" value="MICROBODY (PEROXISOME) BIOGENESIS PROTEIN PEROXIN 8 (EUROFUNG)"/>
    <property type="match status" value="1"/>
</dbReference>
<protein>
    <recommendedName>
        <fullName evidence="3">Peroxisomal membrane protein PEX17</fullName>
    </recommendedName>
</protein>
<evidence type="ECO:0008006" key="3">
    <source>
        <dbReference type="Google" id="ProtNLM"/>
    </source>
</evidence>
<sequence length="666" mass="73907">MATDRSLTTLLRALQSPSAEQDTSRLLGSATTLLILLTNPLNVTLLSSQLLTAPAIWYQPDGLRTPISILSVFNSAALRISGRQTPEQRSNLSDPSRRLAKDEWITAVVKGADDRSSRWRHLLPLGGLLLGIASAEEEQINQSMRGKIEVAIVKAANLALREGENGDALATKSLTVVLSHVFDLLSDHNKLDLDHDLLLPKLYRPPFFDKEGLHSGYFLSTMDADVIESAAKKFDWSTKSASYVRVQRMASGPLVSSLGSISRLVAFSTENARNVDLLAVMIEELGAFARCLCVQWRQNKLSEIDTTEETIYLTDETLRTSLPLLWRILKSSMFASIIILRSLLGRVLGDARLPTNMHPFLAVQTLHILRNFYFVSSRLGANAFSQYTFVYLAAIDILAKYPVEAESFLHEIRPAEIGCIPQHPLERCYDLYFLNTSEHFPLVMSMQVNEELLVKAATPYLGLGGDQRLIEVFEAAHSVMHIHPYFGVLFEVFPPNLSARQFRIAVKTLVGITTPPSPISELQPLLPSTLLELIHQRLQYASSEHLRQLIPPSVLTSETSQQPALSEQSVLVLALIDALPFLPVIDLEVWLPIVARSLKIIQSDALLQACRQRFWEVLSSGELDVERSEVCVAWWNTGGGRDLVLFGSKSTSSAPISGPVNENSKI</sequence>
<gene>
    <name evidence="1" type="ORF">HETSPECPRED_007617</name>
</gene>
<proteinExistence type="predicted"/>
<reference evidence="1" key="1">
    <citation type="submission" date="2021-03" db="EMBL/GenBank/DDBJ databases">
        <authorList>
            <person name="Tagirdzhanova G."/>
        </authorList>
    </citation>
    <scope>NUCLEOTIDE SEQUENCE</scope>
</reference>
<name>A0A8H3FWJ6_9LECA</name>
<organism evidence="1 2">
    <name type="scientific">Heterodermia speciosa</name>
    <dbReference type="NCBI Taxonomy" id="116794"/>
    <lineage>
        <taxon>Eukaryota</taxon>
        <taxon>Fungi</taxon>
        <taxon>Dikarya</taxon>
        <taxon>Ascomycota</taxon>
        <taxon>Pezizomycotina</taxon>
        <taxon>Lecanoromycetes</taxon>
        <taxon>OSLEUM clade</taxon>
        <taxon>Lecanoromycetidae</taxon>
        <taxon>Caliciales</taxon>
        <taxon>Physciaceae</taxon>
        <taxon>Heterodermia</taxon>
    </lineage>
</organism>
<accession>A0A8H3FWJ6</accession>
<dbReference type="Proteomes" id="UP000664521">
    <property type="component" value="Unassembled WGS sequence"/>
</dbReference>